<keyword evidence="2" id="KW-0472">Membrane</keyword>
<sequence>MSSSQDLDRKVQNESQSSQATLPPLTSDAHRISHSVQKALVRPRAVGTPAIGVCSGMGVAPLIGLYAVPERLDGRNYRIYLEEILRRVLDQRSGVKS</sequence>
<evidence type="ECO:0000256" key="2">
    <source>
        <dbReference type="SAM" id="Phobius"/>
    </source>
</evidence>
<evidence type="ECO:0000313" key="4">
    <source>
        <dbReference type="Proteomes" id="UP000499080"/>
    </source>
</evidence>
<gene>
    <name evidence="3" type="ORF">AVEN_85106_1</name>
</gene>
<accession>A0A4Y2U0Y9</accession>
<dbReference type="Proteomes" id="UP000499080">
    <property type="component" value="Unassembled WGS sequence"/>
</dbReference>
<evidence type="ECO:0000256" key="1">
    <source>
        <dbReference type="SAM" id="MobiDB-lite"/>
    </source>
</evidence>
<protein>
    <submittedName>
        <fullName evidence="3">Uncharacterized protein</fullName>
    </submittedName>
</protein>
<keyword evidence="2" id="KW-0812">Transmembrane</keyword>
<feature type="non-terminal residue" evidence="3">
    <location>
        <position position="97"/>
    </location>
</feature>
<evidence type="ECO:0000313" key="3">
    <source>
        <dbReference type="EMBL" id="GBO05267.1"/>
    </source>
</evidence>
<dbReference type="EMBL" id="BGPR01031959">
    <property type="protein sequence ID" value="GBO05267.1"/>
    <property type="molecule type" value="Genomic_DNA"/>
</dbReference>
<feature type="region of interest" description="Disordered" evidence="1">
    <location>
        <begin position="1"/>
        <end position="29"/>
    </location>
</feature>
<dbReference type="AlphaFoldDB" id="A0A4Y2U0Y9"/>
<reference evidence="3 4" key="1">
    <citation type="journal article" date="2019" name="Sci. Rep.">
        <title>Orb-weaving spider Araneus ventricosus genome elucidates the spidroin gene catalogue.</title>
        <authorList>
            <person name="Kono N."/>
            <person name="Nakamura H."/>
            <person name="Ohtoshi R."/>
            <person name="Moran D.A.P."/>
            <person name="Shinohara A."/>
            <person name="Yoshida Y."/>
            <person name="Fujiwara M."/>
            <person name="Mori M."/>
            <person name="Tomita M."/>
            <person name="Arakawa K."/>
        </authorList>
    </citation>
    <scope>NUCLEOTIDE SEQUENCE [LARGE SCALE GENOMIC DNA]</scope>
</reference>
<feature type="compositionally biased region" description="Basic and acidic residues" evidence="1">
    <location>
        <begin position="1"/>
        <end position="12"/>
    </location>
</feature>
<organism evidence="3 4">
    <name type="scientific">Araneus ventricosus</name>
    <name type="common">Orbweaver spider</name>
    <name type="synonym">Epeira ventricosa</name>
    <dbReference type="NCBI Taxonomy" id="182803"/>
    <lineage>
        <taxon>Eukaryota</taxon>
        <taxon>Metazoa</taxon>
        <taxon>Ecdysozoa</taxon>
        <taxon>Arthropoda</taxon>
        <taxon>Chelicerata</taxon>
        <taxon>Arachnida</taxon>
        <taxon>Araneae</taxon>
        <taxon>Araneomorphae</taxon>
        <taxon>Entelegynae</taxon>
        <taxon>Araneoidea</taxon>
        <taxon>Araneidae</taxon>
        <taxon>Araneus</taxon>
    </lineage>
</organism>
<proteinExistence type="predicted"/>
<feature type="transmembrane region" description="Helical" evidence="2">
    <location>
        <begin position="50"/>
        <end position="68"/>
    </location>
</feature>
<keyword evidence="4" id="KW-1185">Reference proteome</keyword>
<name>A0A4Y2U0Y9_ARAVE</name>
<comment type="caution">
    <text evidence="3">The sequence shown here is derived from an EMBL/GenBank/DDBJ whole genome shotgun (WGS) entry which is preliminary data.</text>
</comment>
<keyword evidence="2" id="KW-1133">Transmembrane helix</keyword>